<keyword evidence="8" id="KW-0675">Receptor</keyword>
<proteinExistence type="inferred from homology"/>
<dbReference type="Ensembl" id="ENSOTST00005070623.2">
    <property type="protein sequence ID" value="ENSOTSP00005064997.2"/>
    <property type="gene ID" value="ENSOTSG00005031019.2"/>
</dbReference>
<evidence type="ECO:0000313" key="16">
    <source>
        <dbReference type="Proteomes" id="UP000694402"/>
    </source>
</evidence>
<dbReference type="GeneID" id="112254081"/>
<dbReference type="PANTHER" id="PTHR24225">
    <property type="entry name" value="CHEMOTACTIC RECEPTOR"/>
    <property type="match status" value="1"/>
</dbReference>
<dbReference type="KEGG" id="otw:112254081"/>
<feature type="transmembrane region" description="Helical" evidence="13">
    <location>
        <begin position="89"/>
        <end position="116"/>
    </location>
</feature>
<evidence type="ECO:0000256" key="6">
    <source>
        <dbReference type="ARBA" id="ARBA00023040"/>
    </source>
</evidence>
<dbReference type="PROSITE" id="PS50262">
    <property type="entry name" value="G_PROTEIN_RECEP_F1_2"/>
    <property type="match status" value="1"/>
</dbReference>
<dbReference type="InterPro" id="IPR000826">
    <property type="entry name" value="Formyl_rcpt-rel"/>
</dbReference>
<keyword evidence="6" id="KW-0297">G-protein coupled receptor</keyword>
<dbReference type="Proteomes" id="UP000694402">
    <property type="component" value="Unassembled WGS sequence"/>
</dbReference>
<gene>
    <name evidence="15" type="primary">LOC112254081</name>
</gene>
<dbReference type="FunFam" id="1.20.1070.10:FF:000109">
    <property type="entry name" value="Leukotriene B4 receptor"/>
    <property type="match status" value="1"/>
</dbReference>
<feature type="transmembrane region" description="Helical" evidence="13">
    <location>
        <begin position="128"/>
        <end position="147"/>
    </location>
</feature>
<evidence type="ECO:0000259" key="14">
    <source>
        <dbReference type="PROSITE" id="PS50262"/>
    </source>
</evidence>
<keyword evidence="9" id="KW-0325">Glycoprotein</keyword>
<feature type="domain" description="G-protein coupled receptors family 1 profile" evidence="14">
    <location>
        <begin position="108"/>
        <end position="355"/>
    </location>
</feature>
<evidence type="ECO:0000256" key="13">
    <source>
        <dbReference type="SAM" id="Phobius"/>
    </source>
</evidence>
<feature type="transmembrane region" description="Helical" evidence="13">
    <location>
        <begin position="208"/>
        <end position="228"/>
    </location>
</feature>
<keyword evidence="5 13" id="KW-1133">Transmembrane helix</keyword>
<evidence type="ECO:0000256" key="8">
    <source>
        <dbReference type="ARBA" id="ARBA00023170"/>
    </source>
</evidence>
<keyword evidence="4 13" id="KW-0812">Transmembrane</keyword>
<dbReference type="InterPro" id="IPR003981">
    <property type="entry name" value="Leukotriene_B4_rcpt"/>
</dbReference>
<dbReference type="Gene3D" id="1.20.1070.10">
    <property type="entry name" value="Rhodopsin 7-helix transmembrane proteins"/>
    <property type="match status" value="1"/>
</dbReference>
<evidence type="ECO:0000256" key="5">
    <source>
        <dbReference type="ARBA" id="ARBA00022989"/>
    </source>
</evidence>
<dbReference type="PRINTS" id="PR01476">
    <property type="entry name" value="LTBRECEPTOR"/>
</dbReference>
<evidence type="ECO:0000256" key="12">
    <source>
        <dbReference type="SAM" id="MobiDB-lite"/>
    </source>
</evidence>
<dbReference type="AlphaFoldDB" id="A0A8C8HIP9"/>
<dbReference type="GO" id="GO:0004974">
    <property type="term" value="F:leukotriene receptor activity"/>
    <property type="evidence" value="ECO:0007669"/>
    <property type="project" value="InterPro"/>
</dbReference>
<evidence type="ECO:0000256" key="4">
    <source>
        <dbReference type="ARBA" id="ARBA00022692"/>
    </source>
</evidence>
<feature type="transmembrane region" description="Helical" evidence="13">
    <location>
        <begin position="292"/>
        <end position="309"/>
    </location>
</feature>
<dbReference type="RefSeq" id="XP_024282082.1">
    <property type="nucleotide sequence ID" value="XM_024426314.2"/>
</dbReference>
<evidence type="ECO:0000313" key="15">
    <source>
        <dbReference type="Ensembl" id="ENSOTSP00005064997.2"/>
    </source>
</evidence>
<reference evidence="15" key="2">
    <citation type="submission" date="2025-09" db="UniProtKB">
        <authorList>
            <consortium name="Ensembl"/>
        </authorList>
    </citation>
    <scope>IDENTIFICATION</scope>
</reference>
<dbReference type="GO" id="GO:0007204">
    <property type="term" value="P:positive regulation of cytosolic calcium ion concentration"/>
    <property type="evidence" value="ECO:0007669"/>
    <property type="project" value="TreeGrafter"/>
</dbReference>
<dbReference type="GO" id="GO:0005886">
    <property type="term" value="C:plasma membrane"/>
    <property type="evidence" value="ECO:0007669"/>
    <property type="project" value="UniProtKB-SubCell"/>
</dbReference>
<evidence type="ECO:0000256" key="3">
    <source>
        <dbReference type="ARBA" id="ARBA00022553"/>
    </source>
</evidence>
<evidence type="ECO:0000256" key="10">
    <source>
        <dbReference type="ARBA" id="ARBA00023224"/>
    </source>
</evidence>
<organism evidence="15 16">
    <name type="scientific">Oncorhynchus tshawytscha</name>
    <name type="common">Chinook salmon</name>
    <name type="synonym">Salmo tshawytscha</name>
    <dbReference type="NCBI Taxonomy" id="74940"/>
    <lineage>
        <taxon>Eukaryota</taxon>
        <taxon>Metazoa</taxon>
        <taxon>Chordata</taxon>
        <taxon>Craniata</taxon>
        <taxon>Vertebrata</taxon>
        <taxon>Euteleostomi</taxon>
        <taxon>Actinopterygii</taxon>
        <taxon>Neopterygii</taxon>
        <taxon>Teleostei</taxon>
        <taxon>Protacanthopterygii</taxon>
        <taxon>Salmoniformes</taxon>
        <taxon>Salmonidae</taxon>
        <taxon>Salmoninae</taxon>
        <taxon>Oncorhynchus</taxon>
    </lineage>
</organism>
<dbReference type="SUPFAM" id="SSF81321">
    <property type="entry name" value="Family A G protein-coupled receptor-like"/>
    <property type="match status" value="1"/>
</dbReference>
<dbReference type="PRINTS" id="PR00237">
    <property type="entry name" value="GPCRRHODOPSN"/>
</dbReference>
<dbReference type="GO" id="GO:0007200">
    <property type="term" value="P:phospholipase C-activating G protein-coupled receptor signaling pathway"/>
    <property type="evidence" value="ECO:0007669"/>
    <property type="project" value="TreeGrafter"/>
</dbReference>
<evidence type="ECO:0000256" key="2">
    <source>
        <dbReference type="ARBA" id="ARBA00022475"/>
    </source>
</evidence>
<evidence type="ECO:0000256" key="1">
    <source>
        <dbReference type="ARBA" id="ARBA00004651"/>
    </source>
</evidence>
<keyword evidence="3" id="KW-0597">Phosphoprotein</keyword>
<feature type="transmembrane region" description="Helical" evidence="13">
    <location>
        <begin position="248"/>
        <end position="271"/>
    </location>
</feature>
<evidence type="ECO:0000256" key="9">
    <source>
        <dbReference type="ARBA" id="ARBA00023180"/>
    </source>
</evidence>
<keyword evidence="10" id="KW-0807">Transducer</keyword>
<evidence type="ECO:0000256" key="11">
    <source>
        <dbReference type="ARBA" id="ARBA00025736"/>
    </source>
</evidence>
<dbReference type="Pfam" id="PF00001">
    <property type="entry name" value="7tm_1"/>
    <property type="match status" value="1"/>
</dbReference>
<protein>
    <recommendedName>
        <fullName evidence="14">G-protein coupled receptors family 1 profile domain-containing protein</fullName>
    </recommendedName>
</protein>
<comment type="subcellular location">
    <subcellularLocation>
        <location evidence="1">Cell membrane</location>
        <topology evidence="1">Multi-pass membrane protein</topology>
    </subcellularLocation>
</comment>
<feature type="region of interest" description="Disordered" evidence="12">
    <location>
        <begin position="392"/>
        <end position="456"/>
    </location>
</feature>
<dbReference type="InterPro" id="IPR017452">
    <property type="entry name" value="GPCR_Rhodpsn_7TM"/>
</dbReference>
<reference evidence="15" key="1">
    <citation type="submission" date="2025-08" db="UniProtKB">
        <authorList>
            <consortium name="Ensembl"/>
        </authorList>
    </citation>
    <scope>IDENTIFICATION</scope>
</reference>
<accession>A0A8C8HIP9</accession>
<keyword evidence="16" id="KW-1185">Reference proteome</keyword>
<feature type="transmembrane region" description="Helical" evidence="13">
    <location>
        <begin position="167"/>
        <end position="187"/>
    </location>
</feature>
<feature type="transmembrane region" description="Helical" evidence="13">
    <location>
        <begin position="329"/>
        <end position="347"/>
    </location>
</feature>
<feature type="compositionally biased region" description="Basic and acidic residues" evidence="12">
    <location>
        <begin position="442"/>
        <end position="456"/>
    </location>
</feature>
<dbReference type="GeneTree" id="ENSGT00950000182966"/>
<keyword evidence="2" id="KW-1003">Cell membrane</keyword>
<sequence length="456" mass="51131">MVKMYFHCVPWCYSPPSGAFWYLERLRKQEVENLFCTQKQLRTTLRCRSFGVVISCHASALENICLMESTAWNTTTYFSTDSSTPNPSISYSVGISFLLVAMALGLPGNLLVVWTILFRLSRRSITSLFILQLAAADALVLLSAPLFIHQLFKARVWEFGEIMCKLLHYVCGINMYLSILLITLMGVDRLHGVLRPFWSQRVRTKSKLFPIMCVVWALATVLPTPQLVYRQVRKGECTTHHPGPAHQVFHYSLETVTAFLVPFSIMTFCYLRIAHALASSRAHWHHRSYRKTNRLITLIVVTFALLWAPYHLVNILQVGAVLSGSSTDLLGFCLRARTVVIAVAYLSSAVNPLLYTMAGSCSGSSLTIYGSSSRCLGGVAQLLEGTATNMDMPSVRAKHDGSGREKEEEDWGGGKPEGEVEEMTMVPGKREVEKEDEEAEQEKEMTIVPGKKEEEE</sequence>
<comment type="similarity">
    <text evidence="11">Belongs to the chemokine-like receptor (CMKLR) family.</text>
</comment>
<dbReference type="GO" id="GO:0006954">
    <property type="term" value="P:inflammatory response"/>
    <property type="evidence" value="ECO:0007669"/>
    <property type="project" value="TreeGrafter"/>
</dbReference>
<dbReference type="PANTHER" id="PTHR24225:SF72">
    <property type="entry name" value="G-PROTEIN COUPLED RECEPTORS FAMILY 1 PROFILE DOMAIN-CONTAINING PROTEIN-RELATED"/>
    <property type="match status" value="1"/>
</dbReference>
<keyword evidence="7 13" id="KW-0472">Membrane</keyword>
<dbReference type="InterPro" id="IPR000276">
    <property type="entry name" value="GPCR_Rhodpsn"/>
</dbReference>
<feature type="compositionally biased region" description="Basic and acidic residues" evidence="12">
    <location>
        <begin position="397"/>
        <end position="406"/>
    </location>
</feature>
<evidence type="ECO:0000256" key="7">
    <source>
        <dbReference type="ARBA" id="ARBA00023136"/>
    </source>
</evidence>
<name>A0A8C8HIP9_ONCTS</name>
<dbReference type="GO" id="GO:0004875">
    <property type="term" value="F:complement receptor activity"/>
    <property type="evidence" value="ECO:0007669"/>
    <property type="project" value="TreeGrafter"/>
</dbReference>